<dbReference type="PANTHER" id="PTHR37307:SF1">
    <property type="entry name" value="CELL DIVISION PROTEIN WHIA-RELATED"/>
    <property type="match status" value="1"/>
</dbReference>
<dbReference type="InterPro" id="IPR018478">
    <property type="entry name" value="Sporu_reg_WhiA_N_dom"/>
</dbReference>
<evidence type="ECO:0000256" key="4">
    <source>
        <dbReference type="HAMAP-Rule" id="MF_01420"/>
    </source>
</evidence>
<evidence type="ECO:0000256" key="3">
    <source>
        <dbReference type="ARBA" id="ARBA00023306"/>
    </source>
</evidence>
<dbReference type="InterPro" id="IPR027434">
    <property type="entry name" value="Homing_endonucl"/>
</dbReference>
<dbReference type="HAMAP" id="MF_01420">
    <property type="entry name" value="HTH_type_WhiA"/>
    <property type="match status" value="1"/>
</dbReference>
<organism evidence="8 9">
    <name type="scientific">Streptococcus porcorum</name>
    <dbReference type="NCBI Taxonomy" id="701526"/>
    <lineage>
        <taxon>Bacteria</taxon>
        <taxon>Bacillati</taxon>
        <taxon>Bacillota</taxon>
        <taxon>Bacilli</taxon>
        <taxon>Lactobacillales</taxon>
        <taxon>Streptococcaceae</taxon>
        <taxon>Streptococcus</taxon>
    </lineage>
</organism>
<evidence type="ECO:0000259" key="7">
    <source>
        <dbReference type="Pfam" id="PF14527"/>
    </source>
</evidence>
<keyword evidence="2 4" id="KW-0238">DNA-binding</keyword>
<accession>A0ABV2JEJ7</accession>
<comment type="similarity">
    <text evidence="4">Belongs to the WhiA family.</text>
</comment>
<dbReference type="RefSeq" id="WP_354368338.1">
    <property type="nucleotide sequence ID" value="NZ_JBEPLN010000010.1"/>
</dbReference>
<keyword evidence="1 4" id="KW-0132">Cell division</keyword>
<proteinExistence type="inferred from homology"/>
<comment type="function">
    <text evidence="4">Involved in cell division and chromosome segregation.</text>
</comment>
<dbReference type="NCBIfam" id="TIGR00647">
    <property type="entry name" value="DNA_bind_WhiA"/>
    <property type="match status" value="1"/>
</dbReference>
<keyword evidence="3 4" id="KW-0131">Cell cycle</keyword>
<dbReference type="GO" id="GO:0003677">
    <property type="term" value="F:DNA binding"/>
    <property type="evidence" value="ECO:0007669"/>
    <property type="project" value="UniProtKB-KW"/>
</dbReference>
<gene>
    <name evidence="4" type="primary">whiA</name>
    <name evidence="8" type="ORF">ABID28_000828</name>
</gene>
<keyword evidence="9" id="KW-1185">Reference proteome</keyword>
<evidence type="ECO:0000313" key="8">
    <source>
        <dbReference type="EMBL" id="MET3634191.1"/>
    </source>
</evidence>
<dbReference type="Proteomes" id="UP001549037">
    <property type="component" value="Unassembled WGS sequence"/>
</dbReference>
<evidence type="ECO:0000313" key="9">
    <source>
        <dbReference type="Proteomes" id="UP001549037"/>
    </source>
</evidence>
<dbReference type="Pfam" id="PF10298">
    <property type="entry name" value="WhiA_N"/>
    <property type="match status" value="1"/>
</dbReference>
<dbReference type="Gene3D" id="3.10.28.10">
    <property type="entry name" value="Homing endonucleases"/>
    <property type="match status" value="1"/>
</dbReference>
<dbReference type="SUPFAM" id="SSF55608">
    <property type="entry name" value="Homing endonucleases"/>
    <property type="match status" value="1"/>
</dbReference>
<evidence type="ECO:0000256" key="2">
    <source>
        <dbReference type="ARBA" id="ARBA00023125"/>
    </source>
</evidence>
<dbReference type="Pfam" id="PF02650">
    <property type="entry name" value="HTH_WhiA"/>
    <property type="match status" value="1"/>
</dbReference>
<dbReference type="EMBL" id="JBEPLN010000010">
    <property type="protein sequence ID" value="MET3634191.1"/>
    <property type="molecule type" value="Genomic_DNA"/>
</dbReference>
<comment type="caution">
    <text evidence="8">The sequence shown here is derived from an EMBL/GenBank/DDBJ whole genome shotgun (WGS) entry which is preliminary data.</text>
</comment>
<feature type="domain" description="WhiA LAGLIDADG-like" evidence="7">
    <location>
        <begin position="122"/>
        <end position="214"/>
    </location>
</feature>
<dbReference type="Pfam" id="PF14527">
    <property type="entry name" value="LAGLIDADG_WhiA"/>
    <property type="match status" value="1"/>
</dbReference>
<sequence length="303" mass="34204">MTFTIKVKEELLQLVHQDKSELSAMIKMSGSLGLSGSGLTLSITSENAKIARHLYALLERFYHTQAEIKYHQKTNLRKNRVYTVFLEENVEAILADLKLADSFFGIETGIEPEILNDDEKGRAYLRGAFLSNGSVRDPETGKYQLEIFSVYLDHAEDLANLMKKFMLDAKVIERKKGAITYLQKAEDIMDFLIVIGAMEAMSEFEQVKILRETRNDLNRANNAETANIAKTITASMKTINNIIKIMDTVGLDALPVELRQVAQVRIAHPDYSIQQLADSLDTPLTKSGVNHRLRKINKIAEEL</sequence>
<evidence type="ECO:0000259" key="6">
    <source>
        <dbReference type="Pfam" id="PF10298"/>
    </source>
</evidence>
<evidence type="ECO:0000259" key="5">
    <source>
        <dbReference type="Pfam" id="PF02650"/>
    </source>
</evidence>
<dbReference type="PANTHER" id="PTHR37307">
    <property type="entry name" value="CELL DIVISION PROTEIN WHIA-RELATED"/>
    <property type="match status" value="1"/>
</dbReference>
<dbReference type="InterPro" id="IPR039518">
    <property type="entry name" value="WhiA_LAGLIDADG_dom"/>
</dbReference>
<name>A0ABV2JEJ7_9STRE</name>
<reference evidence="8 9" key="1">
    <citation type="submission" date="2024-06" db="EMBL/GenBank/DDBJ databases">
        <title>Genomic Encyclopedia of Type Strains, Phase IV (KMG-IV): sequencing the most valuable type-strain genomes for metagenomic binning, comparative biology and taxonomic classification.</title>
        <authorList>
            <person name="Goeker M."/>
        </authorList>
    </citation>
    <scope>NUCLEOTIDE SEQUENCE [LARGE SCALE GENOMIC DNA]</scope>
    <source>
        <strain evidence="8 9">DSM 28302</strain>
    </source>
</reference>
<feature type="domain" description="Sporulation transcription regulator WhiA N-terminal" evidence="6">
    <location>
        <begin position="17"/>
        <end position="99"/>
    </location>
</feature>
<evidence type="ECO:0000256" key="1">
    <source>
        <dbReference type="ARBA" id="ARBA00022618"/>
    </source>
</evidence>
<dbReference type="InterPro" id="IPR003802">
    <property type="entry name" value="Sporulation_regulator_WhiA"/>
</dbReference>
<protein>
    <recommendedName>
        <fullName evidence="4">Probable cell division protein WhiA</fullName>
    </recommendedName>
</protein>
<dbReference type="InterPro" id="IPR023054">
    <property type="entry name" value="Sporulation_regulator_WhiA_C"/>
</dbReference>
<feature type="domain" description="Sporulation regulator WhiA C-terminal" evidence="5">
    <location>
        <begin position="218"/>
        <end position="300"/>
    </location>
</feature>